<evidence type="ECO:0000256" key="6">
    <source>
        <dbReference type="ARBA" id="ARBA00022840"/>
    </source>
</evidence>
<feature type="compositionally biased region" description="Basic and acidic residues" evidence="15">
    <location>
        <begin position="75"/>
        <end position="91"/>
    </location>
</feature>
<dbReference type="EC" id="3.6.4.13" evidence="1"/>
<dbReference type="PROSITE" id="PS51194">
    <property type="entry name" value="HELICASE_CTER"/>
    <property type="match status" value="1"/>
</dbReference>
<evidence type="ECO:0000256" key="4">
    <source>
        <dbReference type="ARBA" id="ARBA00022801"/>
    </source>
</evidence>
<evidence type="ECO:0000256" key="10">
    <source>
        <dbReference type="ARBA" id="ARBA00024769"/>
    </source>
</evidence>
<dbReference type="InterPro" id="IPR027417">
    <property type="entry name" value="P-loop_NTPase"/>
</dbReference>
<dbReference type="GO" id="GO:0003724">
    <property type="term" value="F:RNA helicase activity"/>
    <property type="evidence" value="ECO:0007669"/>
    <property type="project" value="UniProtKB-EC"/>
</dbReference>
<dbReference type="InterPro" id="IPR001650">
    <property type="entry name" value="Helicase_C-like"/>
</dbReference>
<dbReference type="SUPFAM" id="SSF52540">
    <property type="entry name" value="P-loop containing nucleoside triphosphate hydrolases"/>
    <property type="match status" value="2"/>
</dbReference>
<proteinExistence type="inferred from homology"/>
<evidence type="ECO:0000256" key="11">
    <source>
        <dbReference type="ARBA" id="ARBA00025917"/>
    </source>
</evidence>
<dbReference type="GO" id="GO:0016787">
    <property type="term" value="F:hydrolase activity"/>
    <property type="evidence" value="ECO:0007669"/>
    <property type="project" value="UniProtKB-KW"/>
</dbReference>
<accession>A0AAW2ZIQ4</accession>
<evidence type="ECO:0000259" key="17">
    <source>
        <dbReference type="PROSITE" id="PS51194"/>
    </source>
</evidence>
<keyword evidence="3" id="KW-0547">Nucleotide-binding</keyword>
<dbReference type="GO" id="GO:0003676">
    <property type="term" value="F:nucleic acid binding"/>
    <property type="evidence" value="ECO:0007669"/>
    <property type="project" value="InterPro"/>
</dbReference>
<keyword evidence="2" id="KW-0396">Initiation factor</keyword>
<feature type="compositionally biased region" description="Polar residues" evidence="15">
    <location>
        <begin position="170"/>
        <end position="182"/>
    </location>
</feature>
<evidence type="ECO:0000256" key="2">
    <source>
        <dbReference type="ARBA" id="ARBA00022540"/>
    </source>
</evidence>
<dbReference type="Proteomes" id="UP001431209">
    <property type="component" value="Unassembled WGS sequence"/>
</dbReference>
<comment type="subunit">
    <text evidence="11">eIF4F is a multi-subunit complex, the composition of which varies with external and internal environmental conditions. It is composed of at least EIF4A, EIF4E and EIF4G.</text>
</comment>
<feature type="compositionally biased region" description="Low complexity" evidence="15">
    <location>
        <begin position="148"/>
        <end position="160"/>
    </location>
</feature>
<feature type="domain" description="Helicase C-terminal" evidence="17">
    <location>
        <begin position="659"/>
        <end position="823"/>
    </location>
</feature>
<feature type="compositionally biased region" description="Basic and acidic residues" evidence="15">
    <location>
        <begin position="108"/>
        <end position="144"/>
    </location>
</feature>
<name>A0AAW2ZIQ4_9EUKA</name>
<dbReference type="GO" id="GO:0003743">
    <property type="term" value="F:translation initiation factor activity"/>
    <property type="evidence" value="ECO:0007669"/>
    <property type="project" value="UniProtKB-KW"/>
</dbReference>
<comment type="caution">
    <text evidence="19">The sequence shown here is derived from an EMBL/GenBank/DDBJ whole genome shotgun (WGS) entry which is preliminary data.</text>
</comment>
<evidence type="ECO:0000256" key="13">
    <source>
        <dbReference type="ARBA" id="ARBA00038511"/>
    </source>
</evidence>
<comment type="similarity">
    <text evidence="13">Belongs to the DEAD box helicase family. DDX46/PRP5 subfamily.</text>
</comment>
<reference evidence="19 20" key="1">
    <citation type="submission" date="2024-03" db="EMBL/GenBank/DDBJ databases">
        <title>The Acrasis kona genome and developmental transcriptomes reveal deep origins of eukaryotic multicellular pathways.</title>
        <authorList>
            <person name="Sheikh S."/>
            <person name="Fu C.-J."/>
            <person name="Brown M.W."/>
            <person name="Baldauf S.L."/>
        </authorList>
    </citation>
    <scope>NUCLEOTIDE SEQUENCE [LARGE SCALE GENOMIC DNA]</scope>
    <source>
        <strain evidence="19 20">ATCC MYA-3509</strain>
    </source>
</reference>
<evidence type="ECO:0000256" key="5">
    <source>
        <dbReference type="ARBA" id="ARBA00022806"/>
    </source>
</evidence>
<evidence type="ECO:0000256" key="7">
    <source>
        <dbReference type="ARBA" id="ARBA00022917"/>
    </source>
</evidence>
<dbReference type="Pfam" id="PF00271">
    <property type="entry name" value="Helicase_C"/>
    <property type="match status" value="1"/>
</dbReference>
<protein>
    <recommendedName>
        <fullName evidence="9">Probable eukaryotic initiation factor 4A</fullName>
        <ecNumber evidence="1">3.6.4.13</ecNumber>
    </recommendedName>
    <alternativeName>
        <fullName evidence="12">ATP-dependent RNA helicase eIF4A</fullName>
    </alternativeName>
</protein>
<evidence type="ECO:0000256" key="8">
    <source>
        <dbReference type="ARBA" id="ARBA00024352"/>
    </source>
</evidence>
<dbReference type="GO" id="GO:0005524">
    <property type="term" value="F:ATP binding"/>
    <property type="evidence" value="ECO:0007669"/>
    <property type="project" value="UniProtKB-KW"/>
</dbReference>
<keyword evidence="6" id="KW-0067">ATP-binding</keyword>
<keyword evidence="4" id="KW-0378">Hydrolase</keyword>
<dbReference type="InterPro" id="IPR000629">
    <property type="entry name" value="RNA-helicase_DEAD-box_CS"/>
</dbReference>
<keyword evidence="5 19" id="KW-0347">Helicase</keyword>
<dbReference type="PANTHER" id="PTHR47958">
    <property type="entry name" value="ATP-DEPENDENT RNA HELICASE DBP3"/>
    <property type="match status" value="1"/>
</dbReference>
<feature type="compositionally biased region" description="Basic and acidic residues" evidence="15">
    <location>
        <begin position="30"/>
        <end position="66"/>
    </location>
</feature>
<sequence length="1055" mass="119592">MSRRSPSRRSSRYDSGDEDDDRYRRHSSSRHRDERERSRSSRRSRTPERERESRSKDRSHRDERSSSRSSSTHTKHSEDKDHEPRREEDKSSSSSHKRKSEQVPDGEAEAKKARLEAWKKKVEENNLMKKLKEEKDKLEQERQKAQLAAATNNNTNETNTKPISMVVASNLKNESKPQLNTLSEDDQTPKIIDDNPYNFDVDDDDDDDQPLQQHPQPIKQEDQMQQEEEEVDPLDEYMNEVNSQVKKLIPNNKFNDDIELIHKKPTNVITYDDILTKQEPIDSIVPDVTSEEDDSAGFMEALRKRANEVPTSTTVIMTAEQQGLQRELEQDLNRDDVIDMFGDDQPVANGPAIDDYLYPQTLEGDQQASILERQSRLNKKDLKPVDHSKINYPTFRKNFFILPKEFRNLDEAQIKDLRTDMGNIRVRFKEGDQPPPPIRSWSQCGLNDTILDDIKKLGYEEPFAIQKQAIPCIMSGRDVIGIAKTGSGKTLAFLLPMLRHVLDQPPLQEGDGPIALIIAPTRELALQIHDDCKPFAKSLDLTSVCAYGGAGIAEQIALLKRGAHIVVCTPGRMIDLLCANRGRVTNLYRVTYVVMDEADRMFDMGFGPQITRIVDNIRPDRQIVLFSATFPKPLEALAKKLLKEMIEIIVGGRSIAADNVKQYVEVRTEETKYLRLLELLGQWIDKGHILIFVDTQQQVGNLYKDLIGTGYTSEQVASLHGGMEQIDRDEILSAYKKKQTTVMIGTSVLARGLHVPNLKLVINYNVPNHYEDYVHRIGRTGRAGQKGTAYTFITPEEERYAPDLCKALKMSRNNIPDELTKMSENYTKKKKEGLLGDEKFQPHKLSGYVGSGFKFDNTESKAKKKEMVRVLKSMGLEGDDRVSDLIEEQDAEEEAKALEALKKTSGGGTADEANPAASGLTKALEYSKTLKTGKAAVGGLSMTPGINSQGAYELELEINDYPQQARYKVTHRDALYHIQEETQASVTCKGIYVDPGRPVPHGERKLYLLIEAPDEDSVKRARIMIQRRLDEVSAQAISTGHVDTRRPGRYNISFK</sequence>
<dbReference type="FunFam" id="3.40.50.300:FF:000079">
    <property type="entry name" value="probable ATP-dependent RNA helicase DDX17"/>
    <property type="match status" value="1"/>
</dbReference>
<dbReference type="InterPro" id="IPR056149">
    <property type="entry name" value="PRP5/DDX46/KHDC4_KH"/>
</dbReference>
<feature type="short sequence motif" description="Q motif" evidence="14">
    <location>
        <begin position="439"/>
        <end position="467"/>
    </location>
</feature>
<evidence type="ECO:0000256" key="12">
    <source>
        <dbReference type="ARBA" id="ARBA00030297"/>
    </source>
</evidence>
<dbReference type="Pfam" id="PF23469">
    <property type="entry name" value="KH_12"/>
    <property type="match status" value="1"/>
</dbReference>
<evidence type="ECO:0000256" key="3">
    <source>
        <dbReference type="ARBA" id="ARBA00022741"/>
    </source>
</evidence>
<dbReference type="PROSITE" id="PS51195">
    <property type="entry name" value="Q_MOTIF"/>
    <property type="match status" value="1"/>
</dbReference>
<dbReference type="InterPro" id="IPR011545">
    <property type="entry name" value="DEAD/DEAH_box_helicase_dom"/>
</dbReference>
<dbReference type="Gene3D" id="3.40.50.300">
    <property type="entry name" value="P-loop containing nucleotide triphosphate hydrolases"/>
    <property type="match status" value="2"/>
</dbReference>
<dbReference type="PROSITE" id="PS51192">
    <property type="entry name" value="HELICASE_ATP_BIND_1"/>
    <property type="match status" value="1"/>
</dbReference>
<dbReference type="SMART" id="SM00487">
    <property type="entry name" value="DEXDc"/>
    <property type="match status" value="1"/>
</dbReference>
<keyword evidence="7" id="KW-0648">Protein biosynthesis</keyword>
<dbReference type="AlphaFoldDB" id="A0AAW2ZIQ4"/>
<evidence type="ECO:0000259" key="16">
    <source>
        <dbReference type="PROSITE" id="PS51192"/>
    </source>
</evidence>
<keyword evidence="20" id="KW-1185">Reference proteome</keyword>
<evidence type="ECO:0000259" key="18">
    <source>
        <dbReference type="PROSITE" id="PS51195"/>
    </source>
</evidence>
<dbReference type="InterPro" id="IPR014001">
    <property type="entry name" value="Helicase_ATP-bd"/>
</dbReference>
<feature type="domain" description="DEAD-box RNA helicase Q" evidence="18">
    <location>
        <begin position="439"/>
        <end position="467"/>
    </location>
</feature>
<evidence type="ECO:0000256" key="1">
    <source>
        <dbReference type="ARBA" id="ARBA00012552"/>
    </source>
</evidence>
<feature type="compositionally biased region" description="Acidic residues" evidence="15">
    <location>
        <begin position="200"/>
        <end position="209"/>
    </location>
</feature>
<evidence type="ECO:0000313" key="20">
    <source>
        <dbReference type="Proteomes" id="UP001431209"/>
    </source>
</evidence>
<comment type="similarity">
    <text evidence="8">Belongs to the DEAD box helicase family. eIF4A subfamily.</text>
</comment>
<dbReference type="CDD" id="cd18787">
    <property type="entry name" value="SF2_C_DEAD"/>
    <property type="match status" value="1"/>
</dbReference>
<evidence type="ECO:0000256" key="15">
    <source>
        <dbReference type="SAM" id="MobiDB-lite"/>
    </source>
</evidence>
<dbReference type="Pfam" id="PF00270">
    <property type="entry name" value="DEAD"/>
    <property type="match status" value="1"/>
</dbReference>
<dbReference type="PROSITE" id="PS00039">
    <property type="entry name" value="DEAD_ATP_HELICASE"/>
    <property type="match status" value="1"/>
</dbReference>
<dbReference type="CDD" id="cd17953">
    <property type="entry name" value="DEADc_DDX46"/>
    <property type="match status" value="1"/>
</dbReference>
<evidence type="ECO:0000256" key="14">
    <source>
        <dbReference type="PROSITE-ProRule" id="PRU00552"/>
    </source>
</evidence>
<gene>
    <name evidence="19" type="ORF">AKO1_011396</name>
</gene>
<organism evidence="19 20">
    <name type="scientific">Acrasis kona</name>
    <dbReference type="NCBI Taxonomy" id="1008807"/>
    <lineage>
        <taxon>Eukaryota</taxon>
        <taxon>Discoba</taxon>
        <taxon>Heterolobosea</taxon>
        <taxon>Tetramitia</taxon>
        <taxon>Eutetramitia</taxon>
        <taxon>Acrasidae</taxon>
        <taxon>Acrasis</taxon>
    </lineage>
</organism>
<feature type="region of interest" description="Disordered" evidence="15">
    <location>
        <begin position="1"/>
        <end position="231"/>
    </location>
</feature>
<evidence type="ECO:0000256" key="9">
    <source>
        <dbReference type="ARBA" id="ARBA00024417"/>
    </source>
</evidence>
<feature type="compositionally biased region" description="Basic residues" evidence="15">
    <location>
        <begin position="1"/>
        <end position="10"/>
    </location>
</feature>
<dbReference type="SMART" id="SM00490">
    <property type="entry name" value="HELICc"/>
    <property type="match status" value="1"/>
</dbReference>
<comment type="function">
    <text evidence="10">ATP-dependent RNA helicase which is a subunit of the eIF4F complex involved in cap recognition and is required for mRNA binding to ribosome. In the current model of translation initiation, eIF4A unwinds RNA secondary structures in the 5'-UTR of mRNAs which is necessary to allow efficient binding of the small ribosomal subunit, and subsequent scanning for the initiator codon.</text>
</comment>
<dbReference type="InterPro" id="IPR014014">
    <property type="entry name" value="RNA_helicase_DEAD_Q_motif"/>
</dbReference>
<evidence type="ECO:0000313" key="19">
    <source>
        <dbReference type="EMBL" id="KAL0489686.1"/>
    </source>
</evidence>
<dbReference type="EMBL" id="JAOPGA020001588">
    <property type="protein sequence ID" value="KAL0489686.1"/>
    <property type="molecule type" value="Genomic_DNA"/>
</dbReference>
<feature type="domain" description="Helicase ATP-binding" evidence="16">
    <location>
        <begin position="470"/>
        <end position="648"/>
    </location>
</feature>